<dbReference type="RefSeq" id="WP_284303578.1">
    <property type="nucleotide sequence ID" value="NZ_BSUO01000001.1"/>
</dbReference>
<reference evidence="3" key="1">
    <citation type="journal article" date="2019" name="Int. J. Syst. Evol. Microbiol.">
        <title>The Global Catalogue of Microorganisms (GCM) 10K type strain sequencing project: providing services to taxonomists for standard genome sequencing and annotation.</title>
        <authorList>
            <consortium name="The Broad Institute Genomics Platform"/>
            <consortium name="The Broad Institute Genome Sequencing Center for Infectious Disease"/>
            <person name="Wu L."/>
            <person name="Ma J."/>
        </authorList>
    </citation>
    <scope>NUCLEOTIDE SEQUENCE [LARGE SCALE GENOMIC DNA]</scope>
    <source>
        <strain evidence="3">NBRC 113072</strain>
    </source>
</reference>
<dbReference type="EMBL" id="BSUO01000001">
    <property type="protein sequence ID" value="GMA39749.1"/>
    <property type="molecule type" value="Genomic_DNA"/>
</dbReference>
<keyword evidence="1" id="KW-1133">Transmembrane helix</keyword>
<comment type="caution">
    <text evidence="2">The sequence shown here is derived from an EMBL/GenBank/DDBJ whole genome shotgun (WGS) entry which is preliminary data.</text>
</comment>
<evidence type="ECO:0000313" key="2">
    <source>
        <dbReference type="EMBL" id="GMA39749.1"/>
    </source>
</evidence>
<evidence type="ECO:0000256" key="1">
    <source>
        <dbReference type="SAM" id="Phobius"/>
    </source>
</evidence>
<evidence type="ECO:0000313" key="3">
    <source>
        <dbReference type="Proteomes" id="UP001157126"/>
    </source>
</evidence>
<feature type="transmembrane region" description="Helical" evidence="1">
    <location>
        <begin position="193"/>
        <end position="215"/>
    </location>
</feature>
<gene>
    <name evidence="2" type="ORF">GCM10025883_17940</name>
</gene>
<dbReference type="Proteomes" id="UP001157126">
    <property type="component" value="Unassembled WGS sequence"/>
</dbReference>
<feature type="transmembrane region" description="Helical" evidence="1">
    <location>
        <begin position="140"/>
        <end position="165"/>
    </location>
</feature>
<keyword evidence="1" id="KW-0812">Transmembrane</keyword>
<feature type="transmembrane region" description="Helical" evidence="1">
    <location>
        <begin position="98"/>
        <end position="128"/>
    </location>
</feature>
<keyword evidence="1" id="KW-0472">Membrane</keyword>
<keyword evidence="3" id="KW-1185">Reference proteome</keyword>
<accession>A0ABQ6ISP7</accession>
<dbReference type="Pfam" id="PF22564">
    <property type="entry name" value="HAAS"/>
    <property type="match status" value="1"/>
</dbReference>
<protein>
    <recommendedName>
        <fullName evidence="4">Integral membrane protein</fullName>
    </recommendedName>
</protein>
<evidence type="ECO:0008006" key="4">
    <source>
        <dbReference type="Google" id="ProtNLM"/>
    </source>
</evidence>
<sequence>MRTDTSHPLVVAYLARLRESAALLPPEDAADLVADITEHLDAALGEIDPAAHDADDRVRSVLDRLGEPSTLVAAAASSSEGAARAVTPGRDPVPGARWAVVLLFAAGLFSVAWPIAGVAWVIGLVLFVRSAAWTGGEKTWGGLILGSAFPLGVVVWGIAGLAMFFTTAQEECVYVNGGEVCNGGSVSPMPSELVLGVLVVLVPLVVQAVTAVVLFRRARSR</sequence>
<proteinExistence type="predicted"/>
<name>A0ABQ6ISP7_9MICO</name>
<organism evidence="2 3">
    <name type="scientific">Mobilicoccus caccae</name>
    <dbReference type="NCBI Taxonomy" id="1859295"/>
    <lineage>
        <taxon>Bacteria</taxon>
        <taxon>Bacillati</taxon>
        <taxon>Actinomycetota</taxon>
        <taxon>Actinomycetes</taxon>
        <taxon>Micrococcales</taxon>
        <taxon>Dermatophilaceae</taxon>
        <taxon>Mobilicoccus</taxon>
    </lineage>
</organism>